<dbReference type="EMBL" id="LNIX01000005">
    <property type="protein sequence ID" value="OXA54946.1"/>
    <property type="molecule type" value="Genomic_DNA"/>
</dbReference>
<accession>A0A226EE42</accession>
<proteinExistence type="predicted"/>
<dbReference type="Gene3D" id="1.10.1280.10">
    <property type="entry name" value="Di-copper center containing domain from catechol oxidase"/>
    <property type="match status" value="1"/>
</dbReference>
<evidence type="ECO:0000256" key="1">
    <source>
        <dbReference type="ARBA" id="ARBA00022761"/>
    </source>
</evidence>
<keyword evidence="1" id="KW-0758">Storage protein</keyword>
<evidence type="ECO:0000259" key="3">
    <source>
        <dbReference type="Pfam" id="PF00372"/>
    </source>
</evidence>
<dbReference type="InterPro" id="IPR014756">
    <property type="entry name" value="Ig_E-set"/>
</dbReference>
<feature type="domain" description="Hemocyanin middle" evidence="3">
    <location>
        <begin position="241"/>
        <end position="431"/>
    </location>
</feature>
<dbReference type="InterPro" id="IPR005203">
    <property type="entry name" value="Hemocyanin_C"/>
</dbReference>
<organism evidence="5 6">
    <name type="scientific">Folsomia candida</name>
    <name type="common">Springtail</name>
    <dbReference type="NCBI Taxonomy" id="158441"/>
    <lineage>
        <taxon>Eukaryota</taxon>
        <taxon>Metazoa</taxon>
        <taxon>Ecdysozoa</taxon>
        <taxon>Arthropoda</taxon>
        <taxon>Hexapoda</taxon>
        <taxon>Collembola</taxon>
        <taxon>Entomobryomorpha</taxon>
        <taxon>Isotomoidea</taxon>
        <taxon>Isotomidae</taxon>
        <taxon>Proisotominae</taxon>
        <taxon>Folsomia</taxon>
    </lineage>
</organism>
<reference evidence="5 6" key="1">
    <citation type="submission" date="2015-12" db="EMBL/GenBank/DDBJ databases">
        <title>The genome of Folsomia candida.</title>
        <authorList>
            <person name="Faddeeva A."/>
            <person name="Derks M.F."/>
            <person name="Anvar Y."/>
            <person name="Smit S."/>
            <person name="Van Straalen N."/>
            <person name="Roelofs D."/>
        </authorList>
    </citation>
    <scope>NUCLEOTIDE SEQUENCE [LARGE SCALE GENOMIC DNA]</scope>
    <source>
        <strain evidence="5 6">VU population</strain>
        <tissue evidence="5">Whole body</tissue>
    </source>
</reference>
<evidence type="ECO:0000259" key="4">
    <source>
        <dbReference type="Pfam" id="PF03723"/>
    </source>
</evidence>
<dbReference type="InterPro" id="IPR013788">
    <property type="entry name" value="Hemocyanin/hexamerin"/>
</dbReference>
<dbReference type="Pfam" id="PF03723">
    <property type="entry name" value="Hemocyanin_C"/>
    <property type="match status" value="1"/>
</dbReference>
<dbReference type="GO" id="GO:0005615">
    <property type="term" value="C:extracellular space"/>
    <property type="evidence" value="ECO:0007669"/>
    <property type="project" value="UniProtKB-ARBA"/>
</dbReference>
<dbReference type="GO" id="GO:0045735">
    <property type="term" value="F:nutrient reservoir activity"/>
    <property type="evidence" value="ECO:0007669"/>
    <property type="project" value="UniProtKB-KW"/>
</dbReference>
<feature type="signal peptide" evidence="2">
    <location>
        <begin position="1"/>
        <end position="16"/>
    </location>
</feature>
<dbReference type="Pfam" id="PF00372">
    <property type="entry name" value="Hemocyanin_M"/>
    <property type="match status" value="1"/>
</dbReference>
<keyword evidence="2" id="KW-0732">Signal</keyword>
<feature type="chain" id="PRO_5012149599" evidence="2">
    <location>
        <begin position="17"/>
        <end position="715"/>
    </location>
</feature>
<sequence length="715" mass="81607">MMHGFLDAFLVPAILAILRGAQPPYRDGGGRGPTPGLHGPTQLDCFEQYGGMRGQIMADITNINRERYYHLFTQKPYRPTPVLVINPLYKCWNDQYQTVFDSITSKIGPTQMFASFHGPHAKAVGEMADILIENIDTTDPSNSKAIEFFYYIKQRGDIHPQLFVNALPSALVATGSSLIGEPTPPLVEMFPSRFMPNLVQVPGIRPAEQSLRGSNKTCVKVNERWGSTKTNGIENRLCPIPRRGELFYFFHHDLMARYASERMANGFKDYFVEGIKPIVNYELKQGFDSNLRDGVSNLNWVNRVNSTFLNKTSLPADLYKKLEKHIILWRRVNEITQTDKVLDGNNDTVPLMPKPDGINTIGELFEASEWSINSYFYGDEGWHNTAHDILGSVLMEKDQEKRDEWGVLSDVATAVRDIYFYRIHNEVNNMFMRYKDKILKPYELTQGDYPFVVPGIVTKSIQVQGDTYHHVNNLTTLWRNKDMVLNGGLDIKPNKPGHELHLSVCLKHLDHEEFTYTIELENQGTKDRRVFVRLYMAPRYNLDRKRFNLTEQYRLFFTMDAFPIMLTPGVNTIHRKSQDSTVTNPWFTLTSELPPRSSLENIGKTCPCGYPHHLLLPKGSDDNLGVYDLVALVTDGADYNGQPTDLCASSYMHCSRLDGNREYPDVRPMGWPFDRRPSDDLSQADLDKLVQQVPNMAKTTVTIVHDDVVPKEHVI</sequence>
<dbReference type="InterPro" id="IPR000896">
    <property type="entry name" value="Hemocyanin/hexamerin_mid_dom"/>
</dbReference>
<comment type="caution">
    <text evidence="5">The sequence shown here is derived from an EMBL/GenBank/DDBJ whole genome shotgun (WGS) entry which is preliminary data.</text>
</comment>
<evidence type="ECO:0000313" key="5">
    <source>
        <dbReference type="EMBL" id="OXA54946.1"/>
    </source>
</evidence>
<dbReference type="PANTHER" id="PTHR11511">
    <property type="entry name" value="LARVAL STORAGE PROTEIN/PHENOLOXIDASE"/>
    <property type="match status" value="1"/>
</dbReference>
<dbReference type="PANTHER" id="PTHR11511:SF5">
    <property type="entry name" value="FAT-BODY PROTEIN 1-RELATED"/>
    <property type="match status" value="1"/>
</dbReference>
<dbReference type="InterPro" id="IPR037020">
    <property type="entry name" value="Hemocyanin_C_sf"/>
</dbReference>
<name>A0A226EE42_FOLCA</name>
<dbReference type="AlphaFoldDB" id="A0A226EE42"/>
<evidence type="ECO:0000313" key="6">
    <source>
        <dbReference type="Proteomes" id="UP000198287"/>
    </source>
</evidence>
<gene>
    <name evidence="5" type="ORF">Fcan01_10875</name>
</gene>
<dbReference type="Gene3D" id="2.60.40.1520">
    <property type="entry name" value="Hemocyanin, C-terminal domain"/>
    <property type="match status" value="1"/>
</dbReference>
<dbReference type="InterPro" id="IPR008922">
    <property type="entry name" value="Di-copper_centre_dom_sf"/>
</dbReference>
<evidence type="ECO:0000256" key="2">
    <source>
        <dbReference type="SAM" id="SignalP"/>
    </source>
</evidence>
<keyword evidence="6" id="KW-1185">Reference proteome</keyword>
<dbReference type="SUPFAM" id="SSF81296">
    <property type="entry name" value="E set domains"/>
    <property type="match status" value="1"/>
</dbReference>
<feature type="domain" description="Hemocyanin C-terminal" evidence="4">
    <location>
        <begin position="453"/>
        <end position="705"/>
    </location>
</feature>
<dbReference type="SUPFAM" id="SSF48056">
    <property type="entry name" value="Di-copper centre-containing domain"/>
    <property type="match status" value="1"/>
</dbReference>
<dbReference type="OrthoDB" id="8119704at2759"/>
<dbReference type="Proteomes" id="UP000198287">
    <property type="component" value="Unassembled WGS sequence"/>
</dbReference>
<protein>
    <submittedName>
        <fullName evidence="5">Phenoloxidase 3</fullName>
    </submittedName>
</protein>
<dbReference type="STRING" id="158441.A0A226EE42"/>